<comment type="similarity">
    <text evidence="1">Belongs to the diaminopimelate epimerase family.</text>
</comment>
<reference evidence="3" key="1">
    <citation type="submission" date="2016-10" db="EMBL/GenBank/DDBJ databases">
        <authorList>
            <person name="de Groot N.N."/>
        </authorList>
    </citation>
    <scope>NUCLEOTIDE SEQUENCE</scope>
</reference>
<dbReference type="EMBL" id="FPHJ01000024">
    <property type="protein sequence ID" value="SFV58448.1"/>
    <property type="molecule type" value="Genomic_DNA"/>
</dbReference>
<evidence type="ECO:0000256" key="1">
    <source>
        <dbReference type="ARBA" id="ARBA00010219"/>
    </source>
</evidence>
<dbReference type="PANTHER" id="PTHR31689">
    <property type="entry name" value="DIAMINOPIMELATE EPIMERASE, CHLOROPLASTIC"/>
    <property type="match status" value="1"/>
</dbReference>
<dbReference type="AlphaFoldDB" id="A0A1W1BXX1"/>
<gene>
    <name evidence="3" type="ORF">MNB_SUP05-5-1085</name>
</gene>
<dbReference type="GO" id="GO:0009089">
    <property type="term" value="P:lysine biosynthetic process via diaminopimelate"/>
    <property type="evidence" value="ECO:0007669"/>
    <property type="project" value="InterPro"/>
</dbReference>
<sequence>MGEPIFEPEKIPFEQIENNNATYTVEGYEVGVISVGNPHAVLIVDNINEVNVEEIGKKIQSSAYFPEGVNVNFVEVIDNKNIKLRVYERGVGETLACGSGACATVSYLNKIKKVNNLVNIELKGGKLQIEMTERGIKMLGDAHFVFDGTINYE</sequence>
<evidence type="ECO:0000256" key="2">
    <source>
        <dbReference type="ARBA" id="ARBA00023235"/>
    </source>
</evidence>
<dbReference type="GO" id="GO:0005829">
    <property type="term" value="C:cytosol"/>
    <property type="evidence" value="ECO:0007669"/>
    <property type="project" value="TreeGrafter"/>
</dbReference>
<name>A0A1W1BXX1_9ZZZZ</name>
<keyword evidence="2 3" id="KW-0413">Isomerase</keyword>
<evidence type="ECO:0000313" key="3">
    <source>
        <dbReference type="EMBL" id="SFV58448.1"/>
    </source>
</evidence>
<protein>
    <submittedName>
        <fullName evidence="3">Diaminopimelate epimerase</fullName>
        <ecNumber evidence="3">5.1.1.7</ecNumber>
    </submittedName>
</protein>
<dbReference type="Gene3D" id="3.10.310.10">
    <property type="entry name" value="Diaminopimelate Epimerase, Chain A, domain 1"/>
    <property type="match status" value="1"/>
</dbReference>
<dbReference type="SUPFAM" id="SSF54506">
    <property type="entry name" value="Diaminopimelate epimerase-like"/>
    <property type="match status" value="1"/>
</dbReference>
<dbReference type="InterPro" id="IPR001653">
    <property type="entry name" value="DAP_epimerase_DapF"/>
</dbReference>
<dbReference type="GO" id="GO:0008837">
    <property type="term" value="F:diaminopimelate epimerase activity"/>
    <property type="evidence" value="ECO:0007669"/>
    <property type="project" value="UniProtKB-EC"/>
</dbReference>
<dbReference type="EC" id="5.1.1.7" evidence="3"/>
<dbReference type="PANTHER" id="PTHR31689:SF0">
    <property type="entry name" value="DIAMINOPIMELATE EPIMERASE"/>
    <property type="match status" value="1"/>
</dbReference>
<proteinExistence type="inferred from homology"/>
<dbReference type="NCBIfam" id="TIGR00652">
    <property type="entry name" value="DapF"/>
    <property type="match status" value="1"/>
</dbReference>
<dbReference type="Pfam" id="PF01678">
    <property type="entry name" value="DAP_epimerase"/>
    <property type="match status" value="1"/>
</dbReference>
<organism evidence="3">
    <name type="scientific">hydrothermal vent metagenome</name>
    <dbReference type="NCBI Taxonomy" id="652676"/>
    <lineage>
        <taxon>unclassified sequences</taxon>
        <taxon>metagenomes</taxon>
        <taxon>ecological metagenomes</taxon>
    </lineage>
</organism>
<accession>A0A1W1BXX1</accession>